<reference evidence="2" key="1">
    <citation type="journal article" date="2020" name="Stud. Mycol.">
        <title>101 Dothideomycetes genomes: a test case for predicting lifestyles and emergence of pathogens.</title>
        <authorList>
            <person name="Haridas S."/>
            <person name="Albert R."/>
            <person name="Binder M."/>
            <person name="Bloem J."/>
            <person name="Labutti K."/>
            <person name="Salamov A."/>
            <person name="Andreopoulos B."/>
            <person name="Baker S."/>
            <person name="Barry K."/>
            <person name="Bills G."/>
            <person name="Bluhm B."/>
            <person name="Cannon C."/>
            <person name="Castanera R."/>
            <person name="Culley D."/>
            <person name="Daum C."/>
            <person name="Ezra D."/>
            <person name="Gonzalez J."/>
            <person name="Henrissat B."/>
            <person name="Kuo A."/>
            <person name="Liang C."/>
            <person name="Lipzen A."/>
            <person name="Lutzoni F."/>
            <person name="Magnuson J."/>
            <person name="Mondo S."/>
            <person name="Nolan M."/>
            <person name="Ohm R."/>
            <person name="Pangilinan J."/>
            <person name="Park H.-J."/>
            <person name="Ramirez L."/>
            <person name="Alfaro M."/>
            <person name="Sun H."/>
            <person name="Tritt A."/>
            <person name="Yoshinaga Y."/>
            <person name="Zwiers L.-H."/>
            <person name="Turgeon B."/>
            <person name="Goodwin S."/>
            <person name="Spatafora J."/>
            <person name="Crous P."/>
            <person name="Grigoriev I."/>
        </authorList>
    </citation>
    <scope>NUCLEOTIDE SEQUENCE</scope>
    <source>
        <strain evidence="2">CBS 269.34</strain>
    </source>
</reference>
<name>A0A6A6R912_9PEZI</name>
<dbReference type="Gene3D" id="2.120.10.80">
    <property type="entry name" value="Kelch-type beta propeller"/>
    <property type="match status" value="1"/>
</dbReference>
<dbReference type="InterPro" id="IPR015915">
    <property type="entry name" value="Kelch-typ_b-propeller"/>
</dbReference>
<accession>A0A6A6R912</accession>
<evidence type="ECO:0000313" key="3">
    <source>
        <dbReference type="Proteomes" id="UP000799750"/>
    </source>
</evidence>
<feature type="region of interest" description="Disordered" evidence="1">
    <location>
        <begin position="1"/>
        <end position="37"/>
    </location>
</feature>
<proteinExistence type="predicted"/>
<gene>
    <name evidence="2" type="ORF">BU16DRAFT_186604</name>
</gene>
<evidence type="ECO:0008006" key="4">
    <source>
        <dbReference type="Google" id="ProtNLM"/>
    </source>
</evidence>
<dbReference type="EMBL" id="MU004182">
    <property type="protein sequence ID" value="KAF2500966.1"/>
    <property type="molecule type" value="Genomic_DNA"/>
</dbReference>
<organism evidence="2 3">
    <name type="scientific">Lophium mytilinum</name>
    <dbReference type="NCBI Taxonomy" id="390894"/>
    <lineage>
        <taxon>Eukaryota</taxon>
        <taxon>Fungi</taxon>
        <taxon>Dikarya</taxon>
        <taxon>Ascomycota</taxon>
        <taxon>Pezizomycotina</taxon>
        <taxon>Dothideomycetes</taxon>
        <taxon>Pleosporomycetidae</taxon>
        <taxon>Mytilinidiales</taxon>
        <taxon>Mytilinidiaceae</taxon>
        <taxon>Lophium</taxon>
    </lineage>
</organism>
<dbReference type="AlphaFoldDB" id="A0A6A6R912"/>
<protein>
    <recommendedName>
        <fullName evidence="4">Ankyrin</fullName>
    </recommendedName>
</protein>
<evidence type="ECO:0000256" key="1">
    <source>
        <dbReference type="SAM" id="MobiDB-lite"/>
    </source>
</evidence>
<dbReference type="Proteomes" id="UP000799750">
    <property type="component" value="Unassembled WGS sequence"/>
</dbReference>
<evidence type="ECO:0000313" key="2">
    <source>
        <dbReference type="EMBL" id="KAF2500966.1"/>
    </source>
</evidence>
<dbReference type="InterPro" id="IPR011043">
    <property type="entry name" value="Gal_Oxase/kelch_b-propeller"/>
</dbReference>
<dbReference type="SUPFAM" id="SSF50965">
    <property type="entry name" value="Galactose oxidase, central domain"/>
    <property type="match status" value="1"/>
</dbReference>
<sequence length="347" mass="38404">MSAAPDPKSISDADEAVSQGSLERPSPSHLSSNEDDEKSISLIQAVEYDDYDLVVEKLKTPQDLEVEEFGRTALNNAHSLPIVLALLAAGANIQKISHEGRRALVGLSPETSEEPLSTISSEQFLSGCNRLFGTKNPDRLDMPFWDAMIRSGKNAWVAGNYFKDKFGVKRDFPGTPVWCAERFGQSITRLPDGRVIQIGGEHEDSYDPDFCIYNDVWEHHPDGSFVVYSYPEDVFQPTDNHSATLMGGYIYVIGCLGYGENPRYDHTPVYKLDTASFAMEEVEVVGEAPGRIYKHAAVVVSEHEICVSGGKVSKTEEGPNTDNDTENILNISDSTWRRKTPDHTVGR</sequence>
<dbReference type="OrthoDB" id="432528at2759"/>
<keyword evidence="3" id="KW-1185">Reference proteome</keyword>